<dbReference type="InterPro" id="IPR013762">
    <property type="entry name" value="Integrase-like_cat_sf"/>
</dbReference>
<evidence type="ECO:0000313" key="5">
    <source>
        <dbReference type="EMBL" id="GAA5187757.1"/>
    </source>
</evidence>
<evidence type="ECO:0000256" key="1">
    <source>
        <dbReference type="ARBA" id="ARBA00008857"/>
    </source>
</evidence>
<evidence type="ECO:0000313" key="6">
    <source>
        <dbReference type="Proteomes" id="UP001501600"/>
    </source>
</evidence>
<dbReference type="PANTHER" id="PTHR30629">
    <property type="entry name" value="PROPHAGE INTEGRASE"/>
    <property type="match status" value="1"/>
</dbReference>
<organism evidence="5 6">
    <name type="scientific">Ferrimonas gelatinilytica</name>
    <dbReference type="NCBI Taxonomy" id="1255257"/>
    <lineage>
        <taxon>Bacteria</taxon>
        <taxon>Pseudomonadati</taxon>
        <taxon>Pseudomonadota</taxon>
        <taxon>Gammaproteobacteria</taxon>
        <taxon>Alteromonadales</taxon>
        <taxon>Ferrimonadaceae</taxon>
        <taxon>Ferrimonas</taxon>
    </lineage>
</organism>
<dbReference type="PANTHER" id="PTHR30629:SF2">
    <property type="entry name" value="PROPHAGE INTEGRASE INTS-RELATED"/>
    <property type="match status" value="1"/>
</dbReference>
<keyword evidence="3" id="KW-0238">DNA-binding</keyword>
<evidence type="ECO:0008006" key="7">
    <source>
        <dbReference type="Google" id="ProtNLM"/>
    </source>
</evidence>
<dbReference type="Gene3D" id="1.10.443.10">
    <property type="entry name" value="Intergrase catalytic core"/>
    <property type="match status" value="1"/>
</dbReference>
<dbReference type="Gene3D" id="1.10.150.130">
    <property type="match status" value="1"/>
</dbReference>
<dbReference type="InterPro" id="IPR011010">
    <property type="entry name" value="DNA_brk_join_enz"/>
</dbReference>
<name>A0ABP9RV36_9GAMM</name>
<dbReference type="InterPro" id="IPR050808">
    <property type="entry name" value="Phage_Integrase"/>
</dbReference>
<gene>
    <name evidence="5" type="ORF">GCM10025772_06100</name>
</gene>
<evidence type="ECO:0000256" key="3">
    <source>
        <dbReference type="ARBA" id="ARBA00023125"/>
    </source>
</evidence>
<dbReference type="EMBL" id="BAABLF010000005">
    <property type="protein sequence ID" value="GAA5187757.1"/>
    <property type="molecule type" value="Genomic_DNA"/>
</dbReference>
<dbReference type="Gene3D" id="3.30.160.390">
    <property type="entry name" value="Integrase, DNA-binding domain"/>
    <property type="match status" value="1"/>
</dbReference>
<proteinExistence type="inferred from homology"/>
<keyword evidence="2" id="KW-0229">DNA integration</keyword>
<keyword evidence="4" id="KW-0233">DNA recombination</keyword>
<dbReference type="InterPro" id="IPR010998">
    <property type="entry name" value="Integrase_recombinase_N"/>
</dbReference>
<comment type="similarity">
    <text evidence="1">Belongs to the 'phage' integrase family.</text>
</comment>
<dbReference type="SUPFAM" id="SSF56349">
    <property type="entry name" value="DNA breaking-rejoining enzymes"/>
    <property type="match status" value="1"/>
</dbReference>
<protein>
    <recommendedName>
        <fullName evidence="7">Integrase DNA-binding domain-containing protein</fullName>
    </recommendedName>
</protein>
<dbReference type="Proteomes" id="UP001501600">
    <property type="component" value="Unassembled WGS sequence"/>
</dbReference>
<dbReference type="InterPro" id="IPR038488">
    <property type="entry name" value="Integrase_DNA-bd_sf"/>
</dbReference>
<evidence type="ECO:0000256" key="2">
    <source>
        <dbReference type="ARBA" id="ARBA00022908"/>
    </source>
</evidence>
<comment type="caution">
    <text evidence="5">The sequence shown here is derived from an EMBL/GenBank/DDBJ whole genome shotgun (WGS) entry which is preliminary data.</text>
</comment>
<sequence length="411" mass="46965">MLLDECLQTGIRGRVAQIIKQAKAEIEGRGDQDDAFFRRVATHTPVNGCPGLVLKVGKRHRRWVYRFTPKGASSTRQITLGYFPQIGMEEAKALWQQHRGAMPQSMRFEVLVEHYLHYAKTHRRGWRREQSLLEKHIVPRWSEKAAGSITKEDVEELLGQLSTPSARRSVRTQDGRGLRLARDSLTLLRHLFDVARGKAHWQGPELPWISAEQVNPCEGVRVQRPTLFPKVVPLPELVAYQKALLTLPINERVRPLLQLQMLLLAPFSVLCRMLWDQTLLQEGRAVVPMGDGESRVLYLSPAAIQIIQQQRRHSANSPWVFPAMKKADRPMPVRYPSQMMRVIRQHLSLSDQFTAGGIVKIGHGFLRRKGSVMADIRNPIPMAQHNPLTQAQLQQNIELWQRHLADLRISG</sequence>
<reference evidence="6" key="1">
    <citation type="journal article" date="2019" name="Int. J. Syst. Evol. Microbiol.">
        <title>The Global Catalogue of Microorganisms (GCM) 10K type strain sequencing project: providing services to taxonomists for standard genome sequencing and annotation.</title>
        <authorList>
            <consortium name="The Broad Institute Genomics Platform"/>
            <consortium name="The Broad Institute Genome Sequencing Center for Infectious Disease"/>
            <person name="Wu L."/>
            <person name="Ma J."/>
        </authorList>
    </citation>
    <scope>NUCLEOTIDE SEQUENCE [LARGE SCALE GENOMIC DNA]</scope>
    <source>
        <strain evidence="6">JCM 18720</strain>
    </source>
</reference>
<evidence type="ECO:0000256" key="4">
    <source>
        <dbReference type="ARBA" id="ARBA00023172"/>
    </source>
</evidence>
<accession>A0ABP9RV36</accession>
<keyword evidence="6" id="KW-1185">Reference proteome</keyword>